<dbReference type="EMBL" id="JAAVJC010000118">
    <property type="protein sequence ID" value="NJQ16086.1"/>
    <property type="molecule type" value="Genomic_DNA"/>
</dbReference>
<evidence type="ECO:0000256" key="8">
    <source>
        <dbReference type="SAM" id="SignalP"/>
    </source>
</evidence>
<dbReference type="SUPFAM" id="SSF49899">
    <property type="entry name" value="Concanavalin A-like lectins/glucanases"/>
    <property type="match status" value="1"/>
</dbReference>
<dbReference type="NCBIfam" id="NF033679">
    <property type="entry name" value="DNRLRE_dom"/>
    <property type="match status" value="1"/>
</dbReference>
<dbReference type="Proteomes" id="UP000727056">
    <property type="component" value="Unassembled WGS sequence"/>
</dbReference>
<evidence type="ECO:0000256" key="1">
    <source>
        <dbReference type="ARBA" id="ARBA00004316"/>
    </source>
</evidence>
<accession>A0ABX1CAD9</accession>
<evidence type="ECO:0000256" key="3">
    <source>
        <dbReference type="ARBA" id="ARBA00022525"/>
    </source>
</evidence>
<sequence length="927" mass="97550">MRPIRGGLWRRAVVYCGVLALFAALPGTAAAQSEAQAADVAPALTPPVGITADELPTWQTNGIVWALAEAGGTVFVGGTFSTVRPPGAAAGTQEEQVANFVALDAASGEPVAGCDLRFTAGSVAAAVRSLAVSPDGATLYVGGTFGSVNGVGASNVAAFDTTTCERRSFPVAVPATVRALAATDERVYLGGDFTTVAGQQRQRFAAVTTAGALEAWRADADEPGRAIEVTPDGGDVILGGDFFRLNGRDSHALAVVDAVTGAATRDYPLGFIEQRSVVKGLTVDDTGFYTANEGTGGGAFDGRIALELATFDQRWRDTCLGATQDVTVHQGVLYSGHHAHDCSTMGSFPDGPRFHLFAQSVDDPTLLGWFPDTNDGLGEAIGPRVILTAEDLPQDDRDFIWVGGGFTTVNGSPQWGLTRFASGPDTGAPERPEVSAHSLAAGEATVAWRSSLDLDDSLLTYRVYRDSGTTPVHTVQGSSYPWERPQLSFTDSGLTPGQTYSYRVTASDAAGNTSAQSLPATVTAAAGSQPYADAVLADDPVLYWRHDETAGFYASDVSGNDNSGVHRGNPSRGVTPAAVPYPGARGVGYTGGITTYTYSDTAFDSPARFSVETWFRTESTQGGRIIGFSRNIWRTSTDYDKHVYMRNNGQLVFGTQGSGRQFVTSPRSYNDGRWHHLVATQGTNGLRLYVDGQLVVSNANITTNRNYRGYWRTGADNLSGWNNRPSSDGFQGQLDETAVYHHTLSAARVTAHHNAAAAPVDTVTVLQPTADTYVNQGAPSATHGSSTSLAVRGTSGYETYLRYELPQAPPGTVLKAAALRVRTTSQDYAGSEDAHTVVPVTGSWSEAATSWSTRPTLGTTVLGTIAAGTVPNGHYSAPLTAAAVRPSLGGTLDLAVTSTGTDNLWFWSREVAAADNRPQLHLTFGAP</sequence>
<protein>
    <submittedName>
        <fullName evidence="10">DNRLRE domain-containing protein</fullName>
    </submittedName>
</protein>
<dbReference type="InterPro" id="IPR013783">
    <property type="entry name" value="Ig-like_fold"/>
</dbReference>
<dbReference type="InterPro" id="IPR036116">
    <property type="entry name" value="FN3_sf"/>
</dbReference>
<dbReference type="Gene3D" id="2.60.120.200">
    <property type="match status" value="1"/>
</dbReference>
<evidence type="ECO:0000256" key="2">
    <source>
        <dbReference type="ARBA" id="ARBA00004613"/>
    </source>
</evidence>
<keyword evidence="11" id="KW-1185">Reference proteome</keyword>
<dbReference type="InterPro" id="IPR003961">
    <property type="entry name" value="FN3_dom"/>
</dbReference>
<organism evidence="10 11">
    <name type="scientific">Streptomyces bohaiensis</name>
    <dbReference type="NCBI Taxonomy" id="1431344"/>
    <lineage>
        <taxon>Bacteria</taxon>
        <taxon>Bacillati</taxon>
        <taxon>Actinomycetota</taxon>
        <taxon>Actinomycetes</taxon>
        <taxon>Kitasatosporales</taxon>
        <taxon>Streptomycetaceae</taxon>
        <taxon>Streptomyces</taxon>
    </lineage>
</organism>
<keyword evidence="7" id="KW-0119">Carbohydrate metabolism</keyword>
<reference evidence="10 11" key="1">
    <citation type="submission" date="2020-03" db="EMBL/GenBank/DDBJ databases">
        <title>Draft genome of Streptomyces sp. ventii, isolated from the Axial Seamount in the Pacific Ocean, and resequencing of the two type strains Streptomyces lonarensis strain NCL 716 and Streptomyces bohaiensis strain 11A07.</title>
        <authorList>
            <person name="Loughran R.M."/>
            <person name="Pfannmuller K.M."/>
            <person name="Wasson B.J."/>
            <person name="Deadmond M.C."/>
            <person name="Paddock B.E."/>
            <person name="Koyack M.J."/>
            <person name="Gallegos D.A."/>
            <person name="Mitchell E.A."/>
            <person name="Ushijima B."/>
            <person name="Saw J.H."/>
            <person name="Mcphail K.L."/>
            <person name="Videau P."/>
        </authorList>
    </citation>
    <scope>NUCLEOTIDE SEQUENCE [LARGE SCALE GENOMIC DNA]</scope>
    <source>
        <strain evidence="10 11">11A07</strain>
    </source>
</reference>
<feature type="chain" id="PRO_5046757274" evidence="8">
    <location>
        <begin position="32"/>
        <end position="927"/>
    </location>
</feature>
<comment type="subcellular location">
    <subcellularLocation>
        <location evidence="1">Cell projection</location>
    </subcellularLocation>
    <subcellularLocation>
        <location evidence="2">Secreted</location>
    </subcellularLocation>
</comment>
<dbReference type="Gene3D" id="2.60.40.10">
    <property type="entry name" value="Immunoglobulins"/>
    <property type="match status" value="1"/>
</dbReference>
<dbReference type="Pfam" id="PF13385">
    <property type="entry name" value="Laminin_G_3"/>
    <property type="match status" value="1"/>
</dbReference>
<dbReference type="InterPro" id="IPR001791">
    <property type="entry name" value="Laminin_G"/>
</dbReference>
<dbReference type="SUPFAM" id="SSF50998">
    <property type="entry name" value="Quinoprotein alcohol dehydrogenase-like"/>
    <property type="match status" value="1"/>
</dbReference>
<evidence type="ECO:0000256" key="4">
    <source>
        <dbReference type="ARBA" id="ARBA00022729"/>
    </source>
</evidence>
<evidence type="ECO:0000313" key="11">
    <source>
        <dbReference type="Proteomes" id="UP000727056"/>
    </source>
</evidence>
<keyword evidence="3" id="KW-0964">Secreted</keyword>
<dbReference type="SUPFAM" id="SSF49265">
    <property type="entry name" value="Fibronectin type III"/>
    <property type="match status" value="1"/>
</dbReference>
<keyword evidence="6" id="KW-0378">Hydrolase</keyword>
<evidence type="ECO:0000259" key="9">
    <source>
        <dbReference type="PROSITE" id="PS50853"/>
    </source>
</evidence>
<evidence type="ECO:0000313" key="10">
    <source>
        <dbReference type="EMBL" id="NJQ16086.1"/>
    </source>
</evidence>
<dbReference type="RefSeq" id="WP_168088839.1">
    <property type="nucleotide sequence ID" value="NZ_BHZH01000072.1"/>
</dbReference>
<dbReference type="CDD" id="cd00063">
    <property type="entry name" value="FN3"/>
    <property type="match status" value="1"/>
</dbReference>
<evidence type="ECO:0000256" key="7">
    <source>
        <dbReference type="ARBA" id="ARBA00023326"/>
    </source>
</evidence>
<comment type="caution">
    <text evidence="10">The sequence shown here is derived from an EMBL/GenBank/DDBJ whole genome shotgun (WGS) entry which is preliminary data.</text>
</comment>
<dbReference type="Pfam" id="PF00041">
    <property type="entry name" value="fn3"/>
    <property type="match status" value="1"/>
</dbReference>
<keyword evidence="7" id="KW-0624">Polysaccharide degradation</keyword>
<dbReference type="InterPro" id="IPR011047">
    <property type="entry name" value="Quinoprotein_ADH-like_sf"/>
</dbReference>
<proteinExistence type="predicted"/>
<dbReference type="SMART" id="SM00060">
    <property type="entry name" value="FN3"/>
    <property type="match status" value="1"/>
</dbReference>
<dbReference type="InterPro" id="IPR055372">
    <property type="entry name" value="CBM96"/>
</dbReference>
<keyword evidence="5" id="KW-0966">Cell projection</keyword>
<evidence type="ECO:0000256" key="6">
    <source>
        <dbReference type="ARBA" id="ARBA00023295"/>
    </source>
</evidence>
<feature type="signal peptide" evidence="8">
    <location>
        <begin position="1"/>
        <end position="31"/>
    </location>
</feature>
<dbReference type="InterPro" id="IPR013320">
    <property type="entry name" value="ConA-like_dom_sf"/>
</dbReference>
<keyword evidence="6" id="KW-0326">Glycosidase</keyword>
<feature type="domain" description="Fibronectin type-III" evidence="9">
    <location>
        <begin position="428"/>
        <end position="527"/>
    </location>
</feature>
<dbReference type="PROSITE" id="PS50853">
    <property type="entry name" value="FN3"/>
    <property type="match status" value="1"/>
</dbReference>
<keyword evidence="4 8" id="KW-0732">Signal</keyword>
<evidence type="ECO:0000256" key="5">
    <source>
        <dbReference type="ARBA" id="ARBA00023273"/>
    </source>
</evidence>
<dbReference type="CDD" id="cd00110">
    <property type="entry name" value="LamG"/>
    <property type="match status" value="1"/>
</dbReference>
<gene>
    <name evidence="10" type="ORF">HCN52_14295</name>
</gene>
<dbReference type="Pfam" id="PF24517">
    <property type="entry name" value="CBM96"/>
    <property type="match status" value="1"/>
</dbReference>
<name>A0ABX1CAD9_9ACTN</name>